<dbReference type="EMBL" id="QYYD01000021">
    <property type="protein sequence ID" value="RJF69830.1"/>
    <property type="molecule type" value="Genomic_DNA"/>
</dbReference>
<dbReference type="RefSeq" id="WP_119858238.1">
    <property type="nucleotide sequence ID" value="NZ_QYYD01000021.1"/>
</dbReference>
<dbReference type="FunFam" id="3.90.850.10:FF:000002">
    <property type="entry name" value="2-hydroxyhepta-2,4-diene-1,7-dioate isomerase"/>
    <property type="match status" value="1"/>
</dbReference>
<dbReference type="PANTHER" id="PTHR42796:SF4">
    <property type="entry name" value="FUMARYLACETOACETATE HYDROLASE DOMAIN-CONTAINING PROTEIN 2A"/>
    <property type="match status" value="1"/>
</dbReference>
<dbReference type="GO" id="GO:0016787">
    <property type="term" value="F:hydrolase activity"/>
    <property type="evidence" value="ECO:0007669"/>
    <property type="project" value="UniProtKB-KW"/>
</dbReference>
<dbReference type="Pfam" id="PF01557">
    <property type="entry name" value="FAA_hydrolase"/>
    <property type="match status" value="1"/>
</dbReference>
<evidence type="ECO:0000256" key="2">
    <source>
        <dbReference type="ARBA" id="ARBA00022723"/>
    </source>
</evidence>
<dbReference type="GO" id="GO:0046872">
    <property type="term" value="F:metal ion binding"/>
    <property type="evidence" value="ECO:0007669"/>
    <property type="project" value="UniProtKB-KW"/>
</dbReference>
<gene>
    <name evidence="4" type="ORF">D4Q52_19530</name>
</gene>
<proteinExistence type="inferred from homology"/>
<keyword evidence="4" id="KW-0378">Hydrolase</keyword>
<sequence>MTTRRDFIRTAVAAGIGGAALGELAPAQAAAPATAAAPQMPRGMTLLAMLQEDGSETLGVKLPNGVLDVAAAGKALNLDVPQSLESLLAVGGTPALERLIAAAKDKPDFVKDEASIKFGRLFTDPGKIVCVGLNYKEHAEEAGEKLPKEPILFNKYNNTLAPHKTTIKLPPAEISTKFDYETELVIVIGKTARNVSEADALSYVAGYAVGHDFSSRDLQLEKGGQWMVGKTLDGFAPIGPYFVTADQVDPNNLSIETYVNDEKEPRQKSNTSKFIFNPQKVISYTSKLFALEPGDLIFTGTPSGVIIGMSKDKQVWLKSGDRITSKIEKLGTLTFDLA</sequence>
<dbReference type="GO" id="GO:0019752">
    <property type="term" value="P:carboxylic acid metabolic process"/>
    <property type="evidence" value="ECO:0007669"/>
    <property type="project" value="UniProtKB-ARBA"/>
</dbReference>
<dbReference type="Gene3D" id="3.90.850.10">
    <property type="entry name" value="Fumarylacetoacetase-like, C-terminal domain"/>
    <property type="match status" value="1"/>
</dbReference>
<evidence type="ECO:0000256" key="1">
    <source>
        <dbReference type="ARBA" id="ARBA00010211"/>
    </source>
</evidence>
<dbReference type="GO" id="GO:0016853">
    <property type="term" value="F:isomerase activity"/>
    <property type="evidence" value="ECO:0007669"/>
    <property type="project" value="UniProtKB-ARBA"/>
</dbReference>
<dbReference type="SUPFAM" id="SSF56529">
    <property type="entry name" value="FAH"/>
    <property type="match status" value="1"/>
</dbReference>
<dbReference type="InterPro" id="IPR036663">
    <property type="entry name" value="Fumarylacetoacetase_C_sf"/>
</dbReference>
<organism evidence="4 5">
    <name type="scientific">Rhodopseudomonas palustris</name>
    <dbReference type="NCBI Taxonomy" id="1076"/>
    <lineage>
        <taxon>Bacteria</taxon>
        <taxon>Pseudomonadati</taxon>
        <taxon>Pseudomonadota</taxon>
        <taxon>Alphaproteobacteria</taxon>
        <taxon>Hyphomicrobiales</taxon>
        <taxon>Nitrobacteraceae</taxon>
        <taxon>Rhodopseudomonas</taxon>
    </lineage>
</organism>
<dbReference type="PROSITE" id="PS51318">
    <property type="entry name" value="TAT"/>
    <property type="match status" value="1"/>
</dbReference>
<dbReference type="InterPro" id="IPR006311">
    <property type="entry name" value="TAT_signal"/>
</dbReference>
<comment type="similarity">
    <text evidence="1">Belongs to the FAH family.</text>
</comment>
<dbReference type="Proteomes" id="UP000285523">
    <property type="component" value="Unassembled WGS sequence"/>
</dbReference>
<evidence type="ECO:0000259" key="3">
    <source>
        <dbReference type="Pfam" id="PF01557"/>
    </source>
</evidence>
<evidence type="ECO:0000313" key="4">
    <source>
        <dbReference type="EMBL" id="RJF69830.1"/>
    </source>
</evidence>
<dbReference type="InterPro" id="IPR051121">
    <property type="entry name" value="FAH"/>
</dbReference>
<accession>A0A418V1T1</accession>
<comment type="caution">
    <text evidence="4">The sequence shown here is derived from an EMBL/GenBank/DDBJ whole genome shotgun (WGS) entry which is preliminary data.</text>
</comment>
<protein>
    <submittedName>
        <fullName evidence="4">FAA hydrolase family protein</fullName>
    </submittedName>
</protein>
<keyword evidence="2" id="KW-0479">Metal-binding</keyword>
<reference evidence="4 5" key="1">
    <citation type="submission" date="2018-09" db="EMBL/GenBank/DDBJ databases">
        <title>Draft genome sequence of Rhodopseudomonas palustris 2.1.18.</title>
        <authorList>
            <person name="Robertson S.L."/>
            <person name="Meyer T.E."/>
            <person name="Kyndt J.A."/>
        </authorList>
    </citation>
    <scope>NUCLEOTIDE SEQUENCE [LARGE SCALE GENOMIC DNA]</scope>
    <source>
        <strain evidence="4 5">2.1.18</strain>
    </source>
</reference>
<dbReference type="OrthoDB" id="5197601at2"/>
<name>A0A418V1T1_RHOPL</name>
<dbReference type="PANTHER" id="PTHR42796">
    <property type="entry name" value="FUMARYLACETOACETATE HYDROLASE DOMAIN-CONTAINING PROTEIN 2A-RELATED"/>
    <property type="match status" value="1"/>
</dbReference>
<dbReference type="InterPro" id="IPR011234">
    <property type="entry name" value="Fumarylacetoacetase-like_C"/>
</dbReference>
<feature type="domain" description="Fumarylacetoacetase-like C-terminal" evidence="3">
    <location>
        <begin position="127"/>
        <end position="335"/>
    </location>
</feature>
<dbReference type="AlphaFoldDB" id="A0A418V1T1"/>
<evidence type="ECO:0000313" key="5">
    <source>
        <dbReference type="Proteomes" id="UP000285523"/>
    </source>
</evidence>